<organism evidence="1 2">
    <name type="scientific">Methanobacterium subterraneum</name>
    <dbReference type="NCBI Taxonomy" id="59277"/>
    <lineage>
        <taxon>Archaea</taxon>
        <taxon>Methanobacteriati</taxon>
        <taxon>Methanobacteriota</taxon>
        <taxon>Methanomada group</taxon>
        <taxon>Methanobacteria</taxon>
        <taxon>Methanobacteriales</taxon>
        <taxon>Methanobacteriaceae</taxon>
        <taxon>Methanobacterium</taxon>
    </lineage>
</organism>
<dbReference type="RefSeq" id="WP_100905948.1">
    <property type="nucleotide sequence ID" value="NZ_CP017766.1"/>
</dbReference>
<evidence type="ECO:0000313" key="1">
    <source>
        <dbReference type="EMBL" id="AUB55973.1"/>
    </source>
</evidence>
<gene>
    <name evidence="1" type="ORF">BK007_08130</name>
</gene>
<reference evidence="1 2" key="1">
    <citation type="submission" date="2016-10" db="EMBL/GenBank/DDBJ databases">
        <title>Comparative genomics between deep and shallow subseafloor isolates.</title>
        <authorList>
            <person name="Ishii S."/>
            <person name="Miller J.R."/>
            <person name="Sutton G."/>
            <person name="Suzuki S."/>
            <person name="Methe B."/>
            <person name="Inagaki F."/>
            <person name="Imachi H."/>
        </authorList>
    </citation>
    <scope>NUCLEOTIDE SEQUENCE [LARGE SCALE GENOMIC DNA]</scope>
    <source>
        <strain evidence="1 2">MO-MB1</strain>
    </source>
</reference>
<dbReference type="AlphaFoldDB" id="A0A2H4VCZ9"/>
<dbReference type="OrthoDB" id="380740at2157"/>
<accession>A0A2H4VCZ9</accession>
<dbReference type="GeneID" id="35121557"/>
<name>A0A2H4VCZ9_9EURY</name>
<proteinExistence type="predicted"/>
<dbReference type="Proteomes" id="UP000232806">
    <property type="component" value="Chromosome"/>
</dbReference>
<evidence type="ECO:0000313" key="2">
    <source>
        <dbReference type="Proteomes" id="UP000232806"/>
    </source>
</evidence>
<sequence>MTEEKFPELLEVEYSFSQGGHNSLKLVEGRLFFFSEADSHLSEKNEYLTMVSIPETGKWKHFWDDLDHCGIWEWEDCRLPPDNGGKSSSENHQTGEESCNCPDDNCDCDFPNNNVSTEEEISNGDDISIEGDIWQVKIIHGSQSFFCKNWLLEEIETKSTPEFFQALKKLSRVDVTKPFADLSKRLVSD</sequence>
<protein>
    <submittedName>
        <fullName evidence="1">Uncharacterized protein</fullName>
    </submittedName>
</protein>
<dbReference type="EMBL" id="CP017766">
    <property type="protein sequence ID" value="AUB55973.1"/>
    <property type="molecule type" value="Genomic_DNA"/>
</dbReference>